<name>A0A9Q0GEA9_9ROSI</name>
<dbReference type="Gene3D" id="2.60.40.420">
    <property type="entry name" value="Cupredoxins - blue copper proteins"/>
    <property type="match status" value="1"/>
</dbReference>
<evidence type="ECO:0000259" key="3">
    <source>
        <dbReference type="PROSITE" id="PS51485"/>
    </source>
</evidence>
<dbReference type="InterPro" id="IPR008972">
    <property type="entry name" value="Cupredoxin"/>
</dbReference>
<comment type="caution">
    <text evidence="4">The sequence shown here is derived from an EMBL/GenBank/DDBJ whole genome shotgun (WGS) entry which is preliminary data.</text>
</comment>
<dbReference type="InterPro" id="IPR003245">
    <property type="entry name" value="Phytocyanin_dom"/>
</dbReference>
<dbReference type="SUPFAM" id="SSF49503">
    <property type="entry name" value="Cupredoxins"/>
    <property type="match status" value="1"/>
</dbReference>
<feature type="compositionally biased region" description="Pro residues" evidence="1">
    <location>
        <begin position="144"/>
        <end position="175"/>
    </location>
</feature>
<dbReference type="GO" id="GO:0009055">
    <property type="term" value="F:electron transfer activity"/>
    <property type="evidence" value="ECO:0007669"/>
    <property type="project" value="InterPro"/>
</dbReference>
<dbReference type="OrthoDB" id="688954at2759"/>
<accession>A0A9Q0GEA9</accession>
<dbReference type="Proteomes" id="UP001141552">
    <property type="component" value="Unassembled WGS sequence"/>
</dbReference>
<protein>
    <recommendedName>
        <fullName evidence="3">Phytocyanin domain-containing protein</fullName>
    </recommendedName>
</protein>
<dbReference type="PROSITE" id="PS51485">
    <property type="entry name" value="PHYTOCYANIN"/>
    <property type="match status" value="1"/>
</dbReference>
<proteinExistence type="predicted"/>
<dbReference type="EMBL" id="JAKUCV010000897">
    <property type="protein sequence ID" value="KAJ4848485.1"/>
    <property type="molecule type" value="Genomic_DNA"/>
</dbReference>
<organism evidence="4 5">
    <name type="scientific">Turnera subulata</name>
    <dbReference type="NCBI Taxonomy" id="218843"/>
    <lineage>
        <taxon>Eukaryota</taxon>
        <taxon>Viridiplantae</taxon>
        <taxon>Streptophyta</taxon>
        <taxon>Embryophyta</taxon>
        <taxon>Tracheophyta</taxon>
        <taxon>Spermatophyta</taxon>
        <taxon>Magnoliopsida</taxon>
        <taxon>eudicotyledons</taxon>
        <taxon>Gunneridae</taxon>
        <taxon>Pentapetalae</taxon>
        <taxon>rosids</taxon>
        <taxon>fabids</taxon>
        <taxon>Malpighiales</taxon>
        <taxon>Passifloraceae</taxon>
        <taxon>Turnera</taxon>
    </lineage>
</organism>
<evidence type="ECO:0000313" key="4">
    <source>
        <dbReference type="EMBL" id="KAJ4848485.1"/>
    </source>
</evidence>
<keyword evidence="2" id="KW-0732">Signal</keyword>
<feature type="signal peptide" evidence="2">
    <location>
        <begin position="1"/>
        <end position="22"/>
    </location>
</feature>
<evidence type="ECO:0000256" key="2">
    <source>
        <dbReference type="SAM" id="SignalP"/>
    </source>
</evidence>
<sequence length="227" mass="25009">MTVAVIAHLIVITLLVTTVAAAASEDYLKDHPIKWFFNFTNNSAFYNYSSLVASHKFYDGDTLKFETTPNVSLIMTYNKTTYDSCSTKHTSLYDTWSYKPKSNQSSVVDVDLWGQDDLIYFFSDAGGGVQCRHGMAFQIFVHPHPAPPPDPPPPPPAPRPPYIEPRIIPQPPPPGFNDLDLPPLPPIKIPAGGSRERENGGVKFGASRQVVACAILFAVYVGLFSSH</sequence>
<reference evidence="4" key="1">
    <citation type="submission" date="2022-02" db="EMBL/GenBank/DDBJ databases">
        <authorList>
            <person name="Henning P.M."/>
            <person name="McCubbin A.G."/>
            <person name="Shore J.S."/>
        </authorList>
    </citation>
    <scope>NUCLEOTIDE SEQUENCE</scope>
    <source>
        <strain evidence="4">F60SS</strain>
        <tissue evidence="4">Leaves</tissue>
    </source>
</reference>
<evidence type="ECO:0000313" key="5">
    <source>
        <dbReference type="Proteomes" id="UP001141552"/>
    </source>
</evidence>
<keyword evidence="5" id="KW-1185">Reference proteome</keyword>
<gene>
    <name evidence="4" type="ORF">Tsubulata_003356</name>
</gene>
<feature type="chain" id="PRO_5040302281" description="Phytocyanin domain-containing protein" evidence="2">
    <location>
        <begin position="23"/>
        <end position="227"/>
    </location>
</feature>
<feature type="domain" description="Phytocyanin" evidence="3">
    <location>
        <begin position="29"/>
        <end position="143"/>
    </location>
</feature>
<dbReference type="Pfam" id="PF02298">
    <property type="entry name" value="Cu_bind_like"/>
    <property type="match status" value="1"/>
</dbReference>
<evidence type="ECO:0000256" key="1">
    <source>
        <dbReference type="SAM" id="MobiDB-lite"/>
    </source>
</evidence>
<reference evidence="4" key="2">
    <citation type="journal article" date="2023" name="Plants (Basel)">
        <title>Annotation of the Turnera subulata (Passifloraceae) Draft Genome Reveals the S-Locus Evolved after the Divergence of Turneroideae from Passifloroideae in a Stepwise Manner.</title>
        <authorList>
            <person name="Henning P.M."/>
            <person name="Roalson E.H."/>
            <person name="Mir W."/>
            <person name="McCubbin A.G."/>
            <person name="Shore J.S."/>
        </authorList>
    </citation>
    <scope>NUCLEOTIDE SEQUENCE</scope>
    <source>
        <strain evidence="4">F60SS</strain>
    </source>
</reference>
<feature type="region of interest" description="Disordered" evidence="1">
    <location>
        <begin position="142"/>
        <end position="198"/>
    </location>
</feature>
<dbReference type="AlphaFoldDB" id="A0A9Q0GEA9"/>